<proteinExistence type="predicted"/>
<reference evidence="2 3" key="1">
    <citation type="journal article" date="2015" name="Nat. Commun.">
        <title>Lucilia cuprina genome unlocks parasitic fly biology to underpin future interventions.</title>
        <authorList>
            <person name="Anstead C.A."/>
            <person name="Korhonen P.K."/>
            <person name="Young N.D."/>
            <person name="Hall R.S."/>
            <person name="Jex A.R."/>
            <person name="Murali S.C."/>
            <person name="Hughes D.S."/>
            <person name="Lee S.F."/>
            <person name="Perry T."/>
            <person name="Stroehlein A.J."/>
            <person name="Ansell B.R."/>
            <person name="Breugelmans B."/>
            <person name="Hofmann A."/>
            <person name="Qu J."/>
            <person name="Dugan S."/>
            <person name="Lee S.L."/>
            <person name="Chao H."/>
            <person name="Dinh H."/>
            <person name="Han Y."/>
            <person name="Doddapaneni H.V."/>
            <person name="Worley K.C."/>
            <person name="Muzny D.M."/>
            <person name="Ioannidis P."/>
            <person name="Waterhouse R.M."/>
            <person name="Zdobnov E.M."/>
            <person name="James P.J."/>
            <person name="Bagnall N.H."/>
            <person name="Kotze A.C."/>
            <person name="Gibbs R.A."/>
            <person name="Richards S."/>
            <person name="Batterham P."/>
            <person name="Gasser R.B."/>
        </authorList>
    </citation>
    <scope>NUCLEOTIDE SEQUENCE [LARGE SCALE GENOMIC DNA]</scope>
    <source>
        <strain evidence="2 3">LS</strain>
        <tissue evidence="2">Full body</tissue>
    </source>
</reference>
<name>A0A0L0CCI2_LUCCU</name>
<dbReference type="PANTHER" id="PTHR11012">
    <property type="entry name" value="PROTEIN KINASE-LIKE DOMAIN-CONTAINING"/>
    <property type="match status" value="1"/>
</dbReference>
<evidence type="ECO:0000259" key="1">
    <source>
        <dbReference type="SMART" id="SM00587"/>
    </source>
</evidence>
<dbReference type="Pfam" id="PF02958">
    <property type="entry name" value="EcKL"/>
    <property type="match status" value="6"/>
</dbReference>
<dbReference type="EMBL" id="JRES01000608">
    <property type="protein sequence ID" value="KNC29941.1"/>
    <property type="molecule type" value="Genomic_DNA"/>
</dbReference>
<feature type="domain" description="CHK kinase-like" evidence="1">
    <location>
        <begin position="1615"/>
        <end position="1814"/>
    </location>
</feature>
<feature type="domain" description="CHK kinase-like" evidence="1">
    <location>
        <begin position="522"/>
        <end position="716"/>
    </location>
</feature>
<feature type="domain" description="CHK kinase-like" evidence="1">
    <location>
        <begin position="1263"/>
        <end position="1433"/>
    </location>
</feature>
<dbReference type="InterPro" id="IPR011009">
    <property type="entry name" value="Kinase-like_dom_sf"/>
</dbReference>
<dbReference type="Gene3D" id="3.90.1200.10">
    <property type="match status" value="4"/>
</dbReference>
<gene>
    <name evidence="2" type="ORF">FF38_08524</name>
</gene>
<feature type="domain" description="CHK kinase-like" evidence="1">
    <location>
        <begin position="892"/>
        <end position="1086"/>
    </location>
</feature>
<dbReference type="SUPFAM" id="SSF56112">
    <property type="entry name" value="Protein kinase-like (PK-like)"/>
    <property type="match status" value="5"/>
</dbReference>
<keyword evidence="3" id="KW-1185">Reference proteome</keyword>
<evidence type="ECO:0000313" key="2">
    <source>
        <dbReference type="EMBL" id="KNC29941.1"/>
    </source>
</evidence>
<dbReference type="Proteomes" id="UP000037069">
    <property type="component" value="Unassembled WGS sequence"/>
</dbReference>
<feature type="domain" description="CHK kinase-like" evidence="1">
    <location>
        <begin position="141"/>
        <end position="335"/>
    </location>
</feature>
<dbReference type="PANTHER" id="PTHR11012:SF13">
    <property type="entry name" value="CHK KINASE-LIKE DOMAIN-CONTAINING PROTEIN-RELATED"/>
    <property type="match status" value="1"/>
</dbReference>
<dbReference type="InterPro" id="IPR004119">
    <property type="entry name" value="EcKL"/>
</dbReference>
<dbReference type="OrthoDB" id="191037at2759"/>
<protein>
    <recommendedName>
        <fullName evidence="1">CHK kinase-like domain-containing protein</fullName>
    </recommendedName>
</protein>
<evidence type="ECO:0000313" key="3">
    <source>
        <dbReference type="Proteomes" id="UP000037069"/>
    </source>
</evidence>
<accession>A0A0L0CCI2</accession>
<dbReference type="InterPro" id="IPR015897">
    <property type="entry name" value="CHK_kinase-like"/>
</dbReference>
<organism evidence="2 3">
    <name type="scientific">Lucilia cuprina</name>
    <name type="common">Green bottle fly</name>
    <name type="synonym">Australian sheep blowfly</name>
    <dbReference type="NCBI Taxonomy" id="7375"/>
    <lineage>
        <taxon>Eukaryota</taxon>
        <taxon>Metazoa</taxon>
        <taxon>Ecdysozoa</taxon>
        <taxon>Arthropoda</taxon>
        <taxon>Hexapoda</taxon>
        <taxon>Insecta</taxon>
        <taxon>Pterygota</taxon>
        <taxon>Neoptera</taxon>
        <taxon>Endopterygota</taxon>
        <taxon>Diptera</taxon>
        <taxon>Brachycera</taxon>
        <taxon>Muscomorpha</taxon>
        <taxon>Oestroidea</taxon>
        <taxon>Calliphoridae</taxon>
        <taxon>Luciliinae</taxon>
        <taxon>Lucilia</taxon>
    </lineage>
</organism>
<sequence>MKPKTEIINPNENIEIPSWIKLDYFKDILAKDEPEAKDVKNFIPIAAVPPGENFTSIMLRIHMDLIMKDDSIKHKTYILKTMIDDDKGGDIVNKLSLFPKEMAMYQKYLPAFEELYKTVGWHIKLSPKCLFSEKKNGRYNFVFEDLKENNYVNIDRLKGCDMKHMKSILRRLAELHAVSAVYEERNGEYPNDFQIGFVDLEAGADYQKSMFKTRKESYKKAMQLWGLKDVEKYLKEFPSCEQYWKCCLKTLDQKTNKFNVLNHGDFWSSNIMFNYLPNGDLNELIFLDYQFCKWGSPVEDLLLFITISAAKDIKIKEFDNFIYLYHERLVECLKVLGFRKPLPKLRDLHKDIFDENNSFHAFFACINHLPILMLPNDKDSSIHNFCRPDDFGEQFRMKALTNPSYDVLQSYHKDFTLQIEKFIIKSAFGKGENYGGYLTKVHVVYNLSNRTQQKENHFMCKTSYDDDDEFSREKMESYDFFNREMLLYEQILPKLNDLLKEINDTDRLFPTVFHVDYNKQALIFEDLTVRGFVMADRLQRLDMDHIKLVLRKLSKMHATSAVFNERGGGCLEKYDRGFFNKYTDSYKSFFVNSFEACAHYLQQLNDEDFHKYAEKMFNLKPYYMDIGRRCFEPNNSHINVLAHGDIWTNNMMFKYCSETGKPIDVLLIDFQFSFWGSPTLDLHYFFNTSIKEPLRLHHQDELFHMYYQQFTDVLKKLNYKSNPIPSLERFRLEAEEKSFYAFHSSIVVQPVMLNPDPTDADYNALMGEDDRAMHFKSRLYKNPTVQENLRDLLPIFDRKGKGENYGGYLTKAHVVYNLNNGEQQKENHFICKTSYEEDEFAKEKMEPYDIFNREMSLYEQVLPKMNNLLKEINDTDRLYPTAFHVDYKRQALIFEDLTVEGFVMADRIERLDMDHVKLVLRKLSKMHATSAVLNEREGGRLEKYDRGFFNQYTDTYKTYFVNTFLCCARYLQKLNDADSRKYAEKMFALEPHYMDIGKRCFAPTNGHVNVLAHGDVWTNNVMFKYCTKTGKPIDVLLIDFQYSFWGSPTLDLHHFFNTSIKEPLRRYHQDDLFQIYHQQFTDTLRKLKYKSNPIPSLKQFRLHAEQKRFFAVHSSLVIQPVMLNQDPTDADYNSLMGEDDRSMNFKSRLYNNPYLKDEQVKITNIDIKPATANGENYASVMSRIKVKFSSSKQKSQELSFILKYSYESDPYVAKIMSGYDLYNTEMKMYEKILPQLAEILKEIGDSDKLFANTLKVDYERSAIIFEDLTDNKYVLADRLTGMDEMHARLTLKKLAKFHAAGLVLNQRLKGELENFQRGIFNRHTRAFGCMFEYMTENCAKFAKTCPELGAYYHDKLMNLKPYVVEYGTRAYNSNTNKFYTLTHDFQLCNWSSPAVDLHYFLNTSLETKLQLDIHAHDKLIQYYHTILWETLKNLKYMGYIPTLHEFHVQMEEGKFLAVTATLAGQAIMINDQCDDADFHSLVDDDERTPLWLTDSYLEDVLKKYLKDEQVKLINVVIRPATANGENYASVMSRIKVKFIQDMISKNPQELSFIMKYSYESDPFISNIMSSYDVYNTEMKMYEQILPQLADILQEMGDTEKLFAKTLKVDYDKSAIIFEDLSVNNYVLADRLRGMDEIHARLTLKKLAKFHAAAAVLNRRLNGELEKFQRGIFNKHTRAFGCVFEYLTEVCANFAKNSPELGSYYHDKLMKLKPYIVDYGTRAYNSNPKHFFTLNHGDLWINNMMMLYDSGSKNMEKSPKDVLLIDFQLCNWSSVAVDLHYFLHTSLEPKIQLDIQALNRLVQYYHGILVDVLKKLKYTGYIPTLHELHVQLEEGKILALTAATTNQPIMITDQCEDADFHGLIDDNERGRKFRNSLYENKRVQNNLKVLLPYFDQIGLLDVQK</sequence>
<comment type="caution">
    <text evidence="2">The sequence shown here is derived from an EMBL/GenBank/DDBJ whole genome shotgun (WGS) entry which is preliminary data.</text>
</comment>
<dbReference type="SMART" id="SM00587">
    <property type="entry name" value="CHK"/>
    <property type="match status" value="5"/>
</dbReference>